<evidence type="ECO:0000256" key="3">
    <source>
        <dbReference type="ARBA" id="ARBA00006350"/>
    </source>
</evidence>
<evidence type="ECO:0000256" key="2">
    <source>
        <dbReference type="ARBA" id="ARBA00005014"/>
    </source>
</evidence>
<gene>
    <name evidence="13" type="primary">hxlA</name>
    <name evidence="13" type="ORF">EKI11_15645</name>
</gene>
<reference evidence="13" key="1">
    <citation type="submission" date="2018-12" db="EMBL/GenBank/DDBJ databases">
        <authorList>
            <consortium name="PulseNet: The National Subtyping Network for Foodborne Disease Surveillance"/>
            <person name="Tarr C.L."/>
            <person name="Trees E."/>
            <person name="Katz L.S."/>
            <person name="Carleton-Romer H.A."/>
            <person name="Stroika S."/>
            <person name="Kucerova Z."/>
            <person name="Roache K.F."/>
            <person name="Sabol A.L."/>
            <person name="Besser J."/>
            <person name="Gerner-Smidt P."/>
        </authorList>
    </citation>
    <scope>NUCLEOTIDE SEQUENCE</scope>
    <source>
        <strain evidence="13">PNUSAS063856</strain>
    </source>
</reference>
<keyword evidence="6 13" id="KW-0456">Lyase</keyword>
<name>A0A5T2Q8S2_SALER</name>
<keyword evidence="5" id="KW-0210">Decarboxylase</keyword>
<dbReference type="GO" id="GO:0033982">
    <property type="term" value="F:3-dehydro-L-gulonate-6-phosphate decarboxylase activity"/>
    <property type="evidence" value="ECO:0007669"/>
    <property type="project" value="UniProtKB-EC"/>
</dbReference>
<evidence type="ECO:0000256" key="8">
    <source>
        <dbReference type="ARBA" id="ARBA00050573"/>
    </source>
</evidence>
<protein>
    <recommendedName>
        <fullName evidence="11">3-dehydro-L-gulonate-6-phosphate decarboxylase</fullName>
        <ecNumber evidence="10">4.1.1.85</ecNumber>
        <ecNumber evidence="4">4.1.2.43</ecNumber>
    </recommendedName>
</protein>
<evidence type="ECO:0000259" key="12">
    <source>
        <dbReference type="SMART" id="SM00934"/>
    </source>
</evidence>
<dbReference type="PANTHER" id="PTHR35039">
    <property type="entry name" value="3-KETO-L-GULONATE-6-PHOSPHATE DECARBOXYLASE SGBH-RELATED"/>
    <property type="match status" value="1"/>
</dbReference>
<dbReference type="SMART" id="SM00934">
    <property type="entry name" value="OMPdecase"/>
    <property type="match status" value="1"/>
</dbReference>
<dbReference type="NCBIfam" id="TIGR03128">
    <property type="entry name" value="RuMP_HxlA"/>
    <property type="match status" value="1"/>
</dbReference>
<evidence type="ECO:0000256" key="6">
    <source>
        <dbReference type="ARBA" id="ARBA00023239"/>
    </source>
</evidence>
<comment type="catalytic activity">
    <reaction evidence="8">
        <text>3-dehydro-L-gulonate 6-phosphate + H(+) = L-xylulose 5-phosphate + CO2</text>
        <dbReference type="Rhea" id="RHEA:14353"/>
        <dbReference type="ChEBI" id="CHEBI:15378"/>
        <dbReference type="ChEBI" id="CHEBI:16526"/>
        <dbReference type="ChEBI" id="CHEBI:57829"/>
        <dbReference type="ChEBI" id="CHEBI:58774"/>
        <dbReference type="EC" id="4.1.1.85"/>
    </reaction>
    <physiologicalReaction direction="left-to-right" evidence="8">
        <dbReference type="Rhea" id="RHEA:14354"/>
    </physiologicalReaction>
</comment>
<evidence type="ECO:0000256" key="10">
    <source>
        <dbReference type="ARBA" id="ARBA00066421"/>
    </source>
</evidence>
<comment type="catalytic activity">
    <reaction evidence="1">
        <text>D-ribulose 5-phosphate + formaldehyde = D-arabino-hex-3-ulose 6-phosphate</text>
        <dbReference type="Rhea" id="RHEA:25201"/>
        <dbReference type="ChEBI" id="CHEBI:16842"/>
        <dbReference type="ChEBI" id="CHEBI:58121"/>
        <dbReference type="ChEBI" id="CHEBI:58542"/>
        <dbReference type="EC" id="4.1.2.43"/>
    </reaction>
</comment>
<dbReference type="GO" id="GO:0006207">
    <property type="term" value="P:'de novo' pyrimidine nucleobase biosynthetic process"/>
    <property type="evidence" value="ECO:0007669"/>
    <property type="project" value="InterPro"/>
</dbReference>
<evidence type="ECO:0000256" key="1">
    <source>
        <dbReference type="ARBA" id="ARBA00000718"/>
    </source>
</evidence>
<comment type="similarity">
    <text evidence="3">Belongs to the HPS/KGPDC family. HPS subfamily.</text>
</comment>
<feature type="domain" description="Orotidine 5'-phosphate decarboxylase" evidence="12">
    <location>
        <begin position="2"/>
        <end position="203"/>
    </location>
</feature>
<comment type="similarity">
    <text evidence="9">Belongs to the HPS/KGPDC family. KGPDC subfamily.</text>
</comment>
<evidence type="ECO:0000256" key="11">
    <source>
        <dbReference type="ARBA" id="ARBA00080293"/>
    </source>
</evidence>
<dbReference type="SUPFAM" id="SSF51366">
    <property type="entry name" value="Ribulose-phoshate binding barrel"/>
    <property type="match status" value="1"/>
</dbReference>
<dbReference type="EC" id="4.1.1.85" evidence="10"/>
<dbReference type="UniPathway" id="UPA00294">
    <property type="reaction ID" value="UER00434"/>
</dbReference>
<dbReference type="AlphaFoldDB" id="A0A5T2Q8S2"/>
<evidence type="ECO:0000256" key="4">
    <source>
        <dbReference type="ARBA" id="ARBA00012890"/>
    </source>
</evidence>
<comment type="pathway">
    <text evidence="2">One-carbon metabolism; formaldehyde assimilation via RuMP pathway; D-fructose 6-phosphate from D-ribulose 5-phosphate and formaldehyde: step 1/2.</text>
</comment>
<dbReference type="EMBL" id="AACVGV010000038">
    <property type="protein sequence ID" value="EAM5479733.1"/>
    <property type="molecule type" value="Genomic_DNA"/>
</dbReference>
<evidence type="ECO:0000256" key="5">
    <source>
        <dbReference type="ARBA" id="ARBA00022793"/>
    </source>
</evidence>
<evidence type="ECO:0000256" key="9">
    <source>
        <dbReference type="ARBA" id="ARBA00061676"/>
    </source>
</evidence>
<dbReference type="Gene3D" id="3.20.20.70">
    <property type="entry name" value="Aldolase class I"/>
    <property type="match status" value="1"/>
</dbReference>
<dbReference type="InterPro" id="IPR017553">
    <property type="entry name" value="3-hexulose-6-phosphate_synth"/>
</dbReference>
<comment type="caution">
    <text evidence="13">The sequence shown here is derived from an EMBL/GenBank/DDBJ whole genome shotgun (WGS) entry which is preliminary data.</text>
</comment>
<evidence type="ECO:0000313" key="13">
    <source>
        <dbReference type="EMBL" id="EAM5479733.1"/>
    </source>
</evidence>
<accession>A0A5T2Q8S2</accession>
<dbReference type="PANTHER" id="PTHR35039:SF3">
    <property type="entry name" value="3-KETO-L-GULONATE-6-PHOSPHATE DECARBOXYLASE SGBH-RELATED"/>
    <property type="match status" value="1"/>
</dbReference>
<dbReference type="GO" id="GO:0019647">
    <property type="term" value="P:formaldehyde assimilation via ribulose monophosphate cycle"/>
    <property type="evidence" value="ECO:0007669"/>
    <property type="project" value="UniProtKB-UniPathway"/>
</dbReference>
<dbReference type="CDD" id="cd04726">
    <property type="entry name" value="KGPDC_HPS"/>
    <property type="match status" value="1"/>
</dbReference>
<organism evidence="13">
    <name type="scientific">Salmonella enterica</name>
    <name type="common">Salmonella choleraesuis</name>
    <dbReference type="NCBI Taxonomy" id="28901"/>
    <lineage>
        <taxon>Bacteria</taxon>
        <taxon>Pseudomonadati</taxon>
        <taxon>Pseudomonadota</taxon>
        <taxon>Gammaproteobacteria</taxon>
        <taxon>Enterobacterales</taxon>
        <taxon>Enterobacteriaceae</taxon>
        <taxon>Salmonella</taxon>
    </lineage>
</organism>
<dbReference type="EC" id="4.1.2.43" evidence="4"/>
<sequence>MKLQLALDEMPLSEALLFLDKVKESVDIVEVGTPFIIHEGLKAVTEIKRCFPQLEVLADLKIMDAGYYESEMAFKAGADYATVLGVTDILTVKGCVDIANKMGKKVVVDMICVPNMPERIRQLEEVKAHILSVHTGADQQTAGREPIEDLRVMVEHTREAGISVAGGINSKSVAKYVALNPDIIIVGSGITHNPDPAKEAAAIKAAMRKGA</sequence>
<dbReference type="InterPro" id="IPR041710">
    <property type="entry name" value="HPS/KGPDC"/>
</dbReference>
<proteinExistence type="inferred from homology"/>
<dbReference type="InterPro" id="IPR011060">
    <property type="entry name" value="RibuloseP-bd_barrel"/>
</dbReference>
<dbReference type="GO" id="GO:0019854">
    <property type="term" value="P:L-ascorbic acid catabolic process"/>
    <property type="evidence" value="ECO:0007669"/>
    <property type="project" value="TreeGrafter"/>
</dbReference>
<dbReference type="FunFam" id="3.20.20.70:FF:000022">
    <property type="entry name" value="3-keto-L-gulonate-6-phosphate decarboxylase UlaD"/>
    <property type="match status" value="1"/>
</dbReference>
<keyword evidence="7" id="KW-0119">Carbohydrate metabolism</keyword>
<evidence type="ECO:0000256" key="7">
    <source>
        <dbReference type="ARBA" id="ARBA00023277"/>
    </source>
</evidence>
<dbReference type="InterPro" id="IPR013785">
    <property type="entry name" value="Aldolase_TIM"/>
</dbReference>
<dbReference type="GO" id="GO:0043801">
    <property type="term" value="F:hexulose-6-phosphate synthase activity"/>
    <property type="evidence" value="ECO:0007669"/>
    <property type="project" value="UniProtKB-EC"/>
</dbReference>
<dbReference type="Pfam" id="PF00215">
    <property type="entry name" value="OMPdecase"/>
    <property type="match status" value="1"/>
</dbReference>
<dbReference type="GO" id="GO:0004590">
    <property type="term" value="F:orotidine-5'-phosphate decarboxylase activity"/>
    <property type="evidence" value="ECO:0007669"/>
    <property type="project" value="InterPro"/>
</dbReference>
<dbReference type="InterPro" id="IPR001754">
    <property type="entry name" value="OMPdeCOase_dom"/>
</dbReference>